<dbReference type="OrthoDB" id="9814556at2"/>
<dbReference type="STRING" id="1111454.HMPREF1250_0273"/>
<organism evidence="1 2">
    <name type="scientific">Megasphaera vaginalis</name>
    <name type="common">ex Srinivasan et al. 2021</name>
    <dbReference type="NCBI Taxonomy" id="1111454"/>
    <lineage>
        <taxon>Bacteria</taxon>
        <taxon>Bacillati</taxon>
        <taxon>Bacillota</taxon>
        <taxon>Negativicutes</taxon>
        <taxon>Veillonellales</taxon>
        <taxon>Veillonellaceae</taxon>
        <taxon>Megasphaera</taxon>
    </lineage>
</organism>
<dbReference type="PATRIC" id="fig|1111454.3.peg.754"/>
<keyword evidence="2" id="KW-1185">Reference proteome</keyword>
<proteinExistence type="predicted"/>
<protein>
    <submittedName>
        <fullName evidence="1">Uncharacterized protein</fullName>
    </submittedName>
</protein>
<sequence length="148" mass="17318">MDKITDKQGTQWVLQKLYDNGFRYLAMDKNENIYAFENEPHLLINEWIGENRVRIPFDFTVLFASELDVCEPLDIGKELGVIDWEKVPVDTRVLFSKNGGYWAEGHFARYDKNRNMYAVFNNGKTSWTTGNDDIGYYRLCKLVEKGTE</sequence>
<dbReference type="Proteomes" id="UP000017090">
    <property type="component" value="Unassembled WGS sequence"/>
</dbReference>
<dbReference type="EMBL" id="AWXA01000015">
    <property type="protein sequence ID" value="ERT60769.1"/>
    <property type="molecule type" value="Genomic_DNA"/>
</dbReference>
<dbReference type="AlphaFoldDB" id="U7UPE1"/>
<name>U7UPE1_9FIRM</name>
<dbReference type="RefSeq" id="WP_023053255.1">
    <property type="nucleotide sequence ID" value="NZ_AWXA01000015.1"/>
</dbReference>
<accession>U7UPE1</accession>
<comment type="caution">
    <text evidence="1">The sequence shown here is derived from an EMBL/GenBank/DDBJ whole genome shotgun (WGS) entry which is preliminary data.</text>
</comment>
<gene>
    <name evidence="1" type="ORF">HMPREF1250_0273</name>
</gene>
<evidence type="ECO:0000313" key="1">
    <source>
        <dbReference type="EMBL" id="ERT60769.1"/>
    </source>
</evidence>
<reference evidence="1 2" key="1">
    <citation type="submission" date="2013-09" db="EMBL/GenBank/DDBJ databases">
        <authorList>
            <person name="Durkin A.S."/>
            <person name="Haft D.R."/>
            <person name="McCorrison J."/>
            <person name="Torralba M."/>
            <person name="Gillis M."/>
            <person name="Haft D.H."/>
            <person name="Methe B."/>
            <person name="Sutton G."/>
            <person name="Nelson K.E."/>
        </authorList>
    </citation>
    <scope>NUCLEOTIDE SEQUENCE [LARGE SCALE GENOMIC DNA]</scope>
    <source>
        <strain evidence="1 2">BV3C16-1</strain>
    </source>
</reference>
<evidence type="ECO:0000313" key="2">
    <source>
        <dbReference type="Proteomes" id="UP000017090"/>
    </source>
</evidence>